<sequence length="436" mass="50663">MKVKVFIKNTVSQMPYSIGKVFTHIPFSWRLGNSYTSTQNSIHKFNALSDDERASYLVTKLNRIIKHATSSFDFYTKLYDKHNLLGTSLKYLDDFKQFPIITKELLRTHIDQFNGALTMNTGGTTGEPFSFFLDKQAFSREWAHMHYIWKNKNYVKTDIKITLRGKNLGNKNIIYNPVHNEFIINTYKSIKSFKGEILHLIQKHKIKFVHGYPSAIYEFFKELDTITSYEEKVIIKNNLQCCFLGSEFPVQYMVNYLKTTWNLDYISWYGHSEMAILAVDKEKSNIYSPFMTYGYAEIDCGKLIGTSYNNFDMPMIRYDTGDKAEGTSDKNGILKNFSITEGREGDYIIDKGGKKIPLTALVFGRHHRIFDKADFIQVGQEENGFVIFYVTFKSPHDIDEDNLGHYFDLSNVDINFKFKIINSPIRSTMGKIRLKI</sequence>
<dbReference type="RefSeq" id="WP_099472411.1">
    <property type="nucleotide sequence ID" value="NZ_CP041025.1"/>
</dbReference>
<evidence type="ECO:0000313" key="1">
    <source>
        <dbReference type="EMBL" id="PHZ84839.1"/>
    </source>
</evidence>
<dbReference type="SUPFAM" id="SSF56801">
    <property type="entry name" value="Acetyl-CoA synthetase-like"/>
    <property type="match status" value="1"/>
</dbReference>
<dbReference type="Proteomes" id="UP000229730">
    <property type="component" value="Unassembled WGS sequence"/>
</dbReference>
<dbReference type="OrthoDB" id="580775at2"/>
<dbReference type="Gene3D" id="3.40.50.12780">
    <property type="entry name" value="N-terminal domain of ligase-like"/>
    <property type="match status" value="1"/>
</dbReference>
<evidence type="ECO:0000313" key="2">
    <source>
        <dbReference type="Proteomes" id="UP000229730"/>
    </source>
</evidence>
<gene>
    <name evidence="1" type="ORF">CRD36_08915</name>
</gene>
<proteinExistence type="predicted"/>
<keyword evidence="2" id="KW-1185">Reference proteome</keyword>
<dbReference type="EMBL" id="PDEM01000020">
    <property type="protein sequence ID" value="PHZ84839.1"/>
    <property type="molecule type" value="Genomic_DNA"/>
</dbReference>
<organism evidence="1 2">
    <name type="scientific">Paremcibacter congregatus</name>
    <dbReference type="NCBI Taxonomy" id="2043170"/>
    <lineage>
        <taxon>Bacteria</taxon>
        <taxon>Pseudomonadati</taxon>
        <taxon>Pseudomonadota</taxon>
        <taxon>Alphaproteobacteria</taxon>
        <taxon>Emcibacterales</taxon>
        <taxon>Emcibacteraceae</taxon>
        <taxon>Paremcibacter</taxon>
    </lineage>
</organism>
<name>A0A2G4YR84_9PROT</name>
<dbReference type="InParanoid" id="A0A2G4YR84"/>
<comment type="caution">
    <text evidence="1">The sequence shown here is derived from an EMBL/GenBank/DDBJ whole genome shotgun (WGS) entry which is preliminary data.</text>
</comment>
<dbReference type="InterPro" id="IPR053158">
    <property type="entry name" value="CapK_Type1_Caps_Biosynth"/>
</dbReference>
<dbReference type="PANTHER" id="PTHR36932">
    <property type="entry name" value="CAPSULAR POLYSACCHARIDE BIOSYNTHESIS PROTEIN"/>
    <property type="match status" value="1"/>
</dbReference>
<protein>
    <submittedName>
        <fullName evidence="1">CoF synthetase</fullName>
    </submittedName>
</protein>
<dbReference type="InterPro" id="IPR042099">
    <property type="entry name" value="ANL_N_sf"/>
</dbReference>
<reference evidence="1 2" key="1">
    <citation type="submission" date="2017-10" db="EMBL/GenBank/DDBJ databases">
        <title>Frigbacter circumglobatus gen. nov. sp. nov., isolated from sediment cultured in situ.</title>
        <authorList>
            <person name="Zhao Z."/>
        </authorList>
    </citation>
    <scope>NUCLEOTIDE SEQUENCE [LARGE SCALE GENOMIC DNA]</scope>
    <source>
        <strain evidence="1 2">ZYL</strain>
    </source>
</reference>
<dbReference type="AlphaFoldDB" id="A0A2G4YR84"/>
<accession>A0A2G4YR84</accession>
<dbReference type="PANTHER" id="PTHR36932:SF1">
    <property type="entry name" value="CAPSULAR POLYSACCHARIDE BIOSYNTHESIS PROTEIN"/>
    <property type="match status" value="1"/>
</dbReference>